<name>A0ABW7QJI9_9ACTN</name>
<organism evidence="3 4">
    <name type="scientific">Streptomyces longisporoflavus</name>
    <dbReference type="NCBI Taxonomy" id="28044"/>
    <lineage>
        <taxon>Bacteria</taxon>
        <taxon>Bacillati</taxon>
        <taxon>Actinomycetota</taxon>
        <taxon>Actinomycetes</taxon>
        <taxon>Kitasatosporales</taxon>
        <taxon>Streptomycetaceae</taxon>
        <taxon>Streptomyces</taxon>
    </lineage>
</organism>
<gene>
    <name evidence="3" type="ORF">ACH4F9_06695</name>
</gene>
<protein>
    <recommendedName>
        <fullName evidence="5">Aldehyde dehydrogenase domain-containing protein</fullName>
    </recommendedName>
</protein>
<dbReference type="EMBL" id="JBIRGQ010000001">
    <property type="protein sequence ID" value="MFH8544684.1"/>
    <property type="molecule type" value="Genomic_DNA"/>
</dbReference>
<evidence type="ECO:0000256" key="1">
    <source>
        <dbReference type="ARBA" id="ARBA00023002"/>
    </source>
</evidence>
<feature type="region of interest" description="Disordered" evidence="2">
    <location>
        <begin position="39"/>
        <end position="59"/>
    </location>
</feature>
<sequence>MENPATGEPLARVTDAGTADALKALDAAVGVQSRWAASTPAACAPTSTSTAASSWRNHT</sequence>
<dbReference type="InterPro" id="IPR016161">
    <property type="entry name" value="Ald_DH/histidinol_DH"/>
</dbReference>
<keyword evidence="1" id="KW-0560">Oxidoreductase</keyword>
<evidence type="ECO:0000256" key="2">
    <source>
        <dbReference type="SAM" id="MobiDB-lite"/>
    </source>
</evidence>
<reference evidence="3 4" key="1">
    <citation type="submission" date="2024-10" db="EMBL/GenBank/DDBJ databases">
        <title>The Natural Products Discovery Center: Release of the First 8490 Sequenced Strains for Exploring Actinobacteria Biosynthetic Diversity.</title>
        <authorList>
            <person name="Kalkreuter E."/>
            <person name="Kautsar S.A."/>
            <person name="Yang D."/>
            <person name="Bader C.D."/>
            <person name="Teijaro C.N."/>
            <person name="Fluegel L."/>
            <person name="Davis C.M."/>
            <person name="Simpson J.R."/>
            <person name="Lauterbach L."/>
            <person name="Steele A.D."/>
            <person name="Gui C."/>
            <person name="Meng S."/>
            <person name="Li G."/>
            <person name="Viehrig K."/>
            <person name="Ye F."/>
            <person name="Su P."/>
            <person name="Kiefer A.F."/>
            <person name="Nichols A."/>
            <person name="Cepeda A.J."/>
            <person name="Yan W."/>
            <person name="Fan B."/>
            <person name="Jiang Y."/>
            <person name="Adhikari A."/>
            <person name="Zheng C.-J."/>
            <person name="Schuster L."/>
            <person name="Cowan T.M."/>
            <person name="Smanski M.J."/>
            <person name="Chevrette M.G."/>
            <person name="De Carvalho L.P.S."/>
            <person name="Shen B."/>
        </authorList>
    </citation>
    <scope>NUCLEOTIDE SEQUENCE [LARGE SCALE GENOMIC DNA]</scope>
    <source>
        <strain evidence="3 4">NPDC017990</strain>
    </source>
</reference>
<evidence type="ECO:0000313" key="3">
    <source>
        <dbReference type="EMBL" id="MFH8544684.1"/>
    </source>
</evidence>
<proteinExistence type="predicted"/>
<dbReference type="SUPFAM" id="SSF53720">
    <property type="entry name" value="ALDH-like"/>
    <property type="match status" value="1"/>
</dbReference>
<dbReference type="RefSeq" id="WP_397708695.1">
    <property type="nucleotide sequence ID" value="NZ_JBIRGN010000001.1"/>
</dbReference>
<dbReference type="Gene3D" id="3.40.605.10">
    <property type="entry name" value="Aldehyde Dehydrogenase, Chain A, domain 1"/>
    <property type="match status" value="1"/>
</dbReference>
<dbReference type="Proteomes" id="UP001610818">
    <property type="component" value="Unassembled WGS sequence"/>
</dbReference>
<keyword evidence="4" id="KW-1185">Reference proteome</keyword>
<comment type="caution">
    <text evidence="3">The sequence shown here is derived from an EMBL/GenBank/DDBJ whole genome shotgun (WGS) entry which is preliminary data.</text>
</comment>
<evidence type="ECO:0000313" key="4">
    <source>
        <dbReference type="Proteomes" id="UP001610818"/>
    </source>
</evidence>
<evidence type="ECO:0008006" key="5">
    <source>
        <dbReference type="Google" id="ProtNLM"/>
    </source>
</evidence>
<accession>A0ABW7QJI9</accession>
<dbReference type="InterPro" id="IPR016162">
    <property type="entry name" value="Ald_DH_N"/>
</dbReference>